<evidence type="ECO:0000256" key="1">
    <source>
        <dbReference type="ARBA" id="ARBA00022729"/>
    </source>
</evidence>
<evidence type="ECO:0000259" key="6">
    <source>
        <dbReference type="Pfam" id="PF09864"/>
    </source>
</evidence>
<dbReference type="Gene3D" id="2.40.128.200">
    <property type="match status" value="1"/>
</dbReference>
<evidence type="ECO:0000313" key="7">
    <source>
        <dbReference type="EMBL" id="EDQ03121.1"/>
    </source>
</evidence>
<keyword evidence="3" id="KW-0564">Palmitate</keyword>
<dbReference type="Pfam" id="PF09864">
    <property type="entry name" value="MliC"/>
    <property type="match status" value="1"/>
</dbReference>
<feature type="domain" description="C-type lysozyme inhibitor" evidence="6">
    <location>
        <begin position="38"/>
        <end position="104"/>
    </location>
</feature>
<dbReference type="EMBL" id="ABID01000042">
    <property type="protein sequence ID" value="EDQ03121.1"/>
    <property type="molecule type" value="Genomic_DNA"/>
</dbReference>
<keyword evidence="8" id="KW-1185">Reference proteome</keyword>
<keyword evidence="2" id="KW-0472">Membrane</keyword>
<dbReference type="InterPro" id="IPR036328">
    <property type="entry name" value="MliC_sf"/>
</dbReference>
<protein>
    <submittedName>
        <fullName evidence="7">Periplasmic protein-like protein</fullName>
    </submittedName>
</protein>
<gene>
    <name evidence="7" type="ORF">OIHEL45_20766</name>
</gene>
<feature type="signal peptide" evidence="5">
    <location>
        <begin position="1"/>
        <end position="19"/>
    </location>
</feature>
<reference evidence="7 8" key="1">
    <citation type="submission" date="2007-11" db="EMBL/GenBank/DDBJ databases">
        <authorList>
            <person name="Wagner-Dobler I."/>
            <person name="Ferriera S."/>
            <person name="Johnson J."/>
            <person name="Kravitz S."/>
            <person name="Beeson K."/>
            <person name="Sutton G."/>
            <person name="Rogers Y.-H."/>
            <person name="Friedman R."/>
            <person name="Frazier M."/>
            <person name="Venter J.C."/>
        </authorList>
    </citation>
    <scope>NUCLEOTIDE SEQUENCE [LARGE SCALE GENOMIC DNA]</scope>
    <source>
        <strain evidence="7 8">HEL-45</strain>
    </source>
</reference>
<keyword evidence="4" id="KW-0449">Lipoprotein</keyword>
<evidence type="ECO:0000256" key="5">
    <source>
        <dbReference type="SAM" id="SignalP"/>
    </source>
</evidence>
<evidence type="ECO:0000256" key="2">
    <source>
        <dbReference type="ARBA" id="ARBA00023136"/>
    </source>
</evidence>
<proteinExistence type="predicted"/>
<evidence type="ECO:0000313" key="8">
    <source>
        <dbReference type="Proteomes" id="UP000003257"/>
    </source>
</evidence>
<sequence>MRFTLTALTCSALALPVAAETTVNLSHGAVDSIETLTYTCDAAASLRVQYVNAGENALALTNINGTPRIFVNVVSGSGARYVSDADTLSTKGTTALLENQMDETEVLCEQSSDMPQE</sequence>
<feature type="chain" id="PRO_5047395460" evidence="5">
    <location>
        <begin position="20"/>
        <end position="117"/>
    </location>
</feature>
<name>A0ABM9X0Y2_9RHOB</name>
<dbReference type="RefSeq" id="WP_007121311.1">
    <property type="nucleotide sequence ID" value="NZ_ABID01000042.1"/>
</dbReference>
<dbReference type="SUPFAM" id="SSF141488">
    <property type="entry name" value="YdhA-like"/>
    <property type="match status" value="1"/>
</dbReference>
<dbReference type="Proteomes" id="UP000003257">
    <property type="component" value="Unassembled WGS sequence"/>
</dbReference>
<organism evidence="7 8">
    <name type="scientific">Sulfitobacter indolifex HEL-45</name>
    <dbReference type="NCBI Taxonomy" id="391624"/>
    <lineage>
        <taxon>Bacteria</taxon>
        <taxon>Pseudomonadati</taxon>
        <taxon>Pseudomonadota</taxon>
        <taxon>Alphaproteobacteria</taxon>
        <taxon>Rhodobacterales</taxon>
        <taxon>Roseobacteraceae</taxon>
        <taxon>Sulfitobacter</taxon>
    </lineage>
</organism>
<evidence type="ECO:0000256" key="4">
    <source>
        <dbReference type="ARBA" id="ARBA00023288"/>
    </source>
</evidence>
<comment type="caution">
    <text evidence="7">The sequence shown here is derived from an EMBL/GenBank/DDBJ whole genome shotgun (WGS) entry which is preliminary data.</text>
</comment>
<keyword evidence="1 5" id="KW-0732">Signal</keyword>
<evidence type="ECO:0000256" key="3">
    <source>
        <dbReference type="ARBA" id="ARBA00023139"/>
    </source>
</evidence>
<dbReference type="InterPro" id="IPR018660">
    <property type="entry name" value="MliC"/>
</dbReference>
<accession>A0ABM9X0Y2</accession>